<sequence>MTNGKISYWSWGGNYEAKQTSINGVQMIFIVKKMKKNINKITWACYLLVLFWLGACTPNQVHNFQIDNIGMQNVSLDGWQGSNNKFYLMKIKLKHCNEYFGIGGIPYGGGILDSVCNIVIFDGKNEDVANSLKPVSSFVEDSVKTLWGRIGSKDFPCHYCLNVRQLQNYLNRMTVEVRGEYYSKEEDAHYMYRLFCVPKGQPLPKKLIFRFDKYSIECDVNNIPKRVKVTRIDKMEP</sequence>
<keyword evidence="1" id="KW-1133">Transmembrane helix</keyword>
<comment type="caution">
    <text evidence="2">The sequence shown here is derived from an EMBL/GenBank/DDBJ whole genome shotgun (WGS) entry which is preliminary data.</text>
</comment>
<dbReference type="RefSeq" id="WP_118151764.1">
    <property type="nucleotide sequence ID" value="NZ_QSAV01000009.1"/>
</dbReference>
<reference evidence="2 3" key="1">
    <citation type="submission" date="2018-08" db="EMBL/GenBank/DDBJ databases">
        <title>A genome reference for cultivated species of the human gut microbiota.</title>
        <authorList>
            <person name="Zou Y."/>
            <person name="Xue W."/>
            <person name="Luo G."/>
        </authorList>
    </citation>
    <scope>NUCLEOTIDE SEQUENCE [LARGE SCALE GENOMIC DNA]</scope>
    <source>
        <strain evidence="2 3">AF10-17</strain>
    </source>
</reference>
<accession>A0AA92U9X9</accession>
<dbReference type="Proteomes" id="UP000285776">
    <property type="component" value="Unassembled WGS sequence"/>
</dbReference>
<keyword evidence="1" id="KW-0472">Membrane</keyword>
<dbReference type="EMBL" id="QSAV01000009">
    <property type="protein sequence ID" value="RGW81339.1"/>
    <property type="molecule type" value="Genomic_DNA"/>
</dbReference>
<feature type="transmembrane region" description="Helical" evidence="1">
    <location>
        <begin position="37"/>
        <end position="55"/>
    </location>
</feature>
<protein>
    <submittedName>
        <fullName evidence="2">Uncharacterized protein</fullName>
    </submittedName>
</protein>
<name>A0AA92U9X9_9BACT</name>
<organism evidence="2 3">
    <name type="scientific">Segatella copri</name>
    <dbReference type="NCBI Taxonomy" id="165179"/>
    <lineage>
        <taxon>Bacteria</taxon>
        <taxon>Pseudomonadati</taxon>
        <taxon>Bacteroidota</taxon>
        <taxon>Bacteroidia</taxon>
        <taxon>Bacteroidales</taxon>
        <taxon>Prevotellaceae</taxon>
        <taxon>Segatella</taxon>
    </lineage>
</organism>
<proteinExistence type="predicted"/>
<evidence type="ECO:0000313" key="3">
    <source>
        <dbReference type="Proteomes" id="UP000285776"/>
    </source>
</evidence>
<evidence type="ECO:0000313" key="2">
    <source>
        <dbReference type="EMBL" id="RGW81339.1"/>
    </source>
</evidence>
<evidence type="ECO:0000256" key="1">
    <source>
        <dbReference type="SAM" id="Phobius"/>
    </source>
</evidence>
<gene>
    <name evidence="2" type="ORF">DWV53_03905</name>
</gene>
<dbReference type="AlphaFoldDB" id="A0AA92U9X9"/>
<keyword evidence="1" id="KW-0812">Transmembrane</keyword>